<gene>
    <name evidence="8" type="primary">LOC106467453</name>
</gene>
<keyword evidence="3 5" id="KW-1133">Transmembrane helix</keyword>
<feature type="transmembrane region" description="Helical" evidence="5">
    <location>
        <begin position="56"/>
        <end position="79"/>
    </location>
</feature>
<dbReference type="InterPro" id="IPR000620">
    <property type="entry name" value="EamA_dom"/>
</dbReference>
<feature type="transmembrane region" description="Helical" evidence="5">
    <location>
        <begin position="120"/>
        <end position="139"/>
    </location>
</feature>
<evidence type="ECO:0000259" key="6">
    <source>
        <dbReference type="Pfam" id="PF00892"/>
    </source>
</evidence>
<evidence type="ECO:0000256" key="2">
    <source>
        <dbReference type="ARBA" id="ARBA00022692"/>
    </source>
</evidence>
<proteinExistence type="predicted"/>
<protein>
    <submittedName>
        <fullName evidence="8">Solute carrier family 35 member G1-like</fullName>
    </submittedName>
</protein>
<keyword evidence="4 5" id="KW-0472">Membrane</keyword>
<feature type="transmembrane region" description="Helical" evidence="5">
    <location>
        <begin position="212"/>
        <end position="231"/>
    </location>
</feature>
<dbReference type="Pfam" id="PF00892">
    <property type="entry name" value="EamA"/>
    <property type="match status" value="2"/>
</dbReference>
<dbReference type="Proteomes" id="UP000694941">
    <property type="component" value="Unplaced"/>
</dbReference>
<feature type="transmembrane region" description="Helical" evidence="5">
    <location>
        <begin position="173"/>
        <end position="192"/>
    </location>
</feature>
<feature type="transmembrane region" description="Helical" evidence="5">
    <location>
        <begin position="305"/>
        <end position="324"/>
    </location>
</feature>
<feature type="transmembrane region" description="Helical" evidence="5">
    <location>
        <begin position="274"/>
        <end position="293"/>
    </location>
</feature>
<evidence type="ECO:0000256" key="5">
    <source>
        <dbReference type="SAM" id="Phobius"/>
    </source>
</evidence>
<dbReference type="InterPro" id="IPR037185">
    <property type="entry name" value="EmrE-like"/>
</dbReference>
<feature type="transmembrane region" description="Helical" evidence="5">
    <location>
        <begin position="243"/>
        <end position="262"/>
    </location>
</feature>
<keyword evidence="7" id="KW-1185">Reference proteome</keyword>
<dbReference type="GeneID" id="106467453"/>
<organism evidence="7 8">
    <name type="scientific">Limulus polyphemus</name>
    <name type="common">Atlantic horseshoe crab</name>
    <dbReference type="NCBI Taxonomy" id="6850"/>
    <lineage>
        <taxon>Eukaryota</taxon>
        <taxon>Metazoa</taxon>
        <taxon>Ecdysozoa</taxon>
        <taxon>Arthropoda</taxon>
        <taxon>Chelicerata</taxon>
        <taxon>Merostomata</taxon>
        <taxon>Xiphosura</taxon>
        <taxon>Limulidae</taxon>
        <taxon>Limulus</taxon>
    </lineage>
</organism>
<evidence type="ECO:0000256" key="4">
    <source>
        <dbReference type="ARBA" id="ARBA00023136"/>
    </source>
</evidence>
<dbReference type="PANTHER" id="PTHR22911:SF6">
    <property type="entry name" value="SOLUTE CARRIER FAMILY 35 MEMBER G1"/>
    <property type="match status" value="1"/>
</dbReference>
<feature type="transmembrane region" description="Helical" evidence="5">
    <location>
        <begin position="145"/>
        <end position="164"/>
    </location>
</feature>
<dbReference type="PANTHER" id="PTHR22911">
    <property type="entry name" value="ACYL-MALONYL CONDENSING ENZYME-RELATED"/>
    <property type="match status" value="1"/>
</dbReference>
<dbReference type="SUPFAM" id="SSF103481">
    <property type="entry name" value="Multidrug resistance efflux transporter EmrE"/>
    <property type="match status" value="2"/>
</dbReference>
<evidence type="ECO:0000313" key="8">
    <source>
        <dbReference type="RefSeq" id="XP_013783262.1"/>
    </source>
</evidence>
<name>A0ABM1BJJ2_LIMPO</name>
<feature type="transmembrane region" description="Helical" evidence="5">
    <location>
        <begin position="330"/>
        <end position="353"/>
    </location>
</feature>
<evidence type="ECO:0000256" key="3">
    <source>
        <dbReference type="ARBA" id="ARBA00022989"/>
    </source>
</evidence>
<keyword evidence="2 5" id="KW-0812">Transmembrane</keyword>
<evidence type="ECO:0000313" key="7">
    <source>
        <dbReference type="Proteomes" id="UP000694941"/>
    </source>
</evidence>
<sequence>MATSTKRLNKRSFNTSITEGAKLVEDDFSNATSSDEDKSFQMILDKRKNSFGLRRLLSLYKGILFTTLASLCISIGFLIVKHLKTVCSAKVLWVNSVFITVYSIPLLLSKKSQPFGPQSTRKIILIRSVVSVVLVYLRYSSFHYLPIAEATVIIFSYPVIVAVLSRIILKEPLGFLQVISAILIIVGVALVSKLPLELKMTGELTRFTLSDRIYGASVAFGSTIFSALNIICTRWLKSTQSSVILFNYGWVGIVISLFIIFSQGELPVIPCGEPSLLIVFCSLIEIIGIALLYKGLQLEQAGVVSIVRAASHIIFLFCWQLFFFKEIPDIWSISGVTIVIFSIICSSLGKYFMSLPINAPMRKKLSCLI</sequence>
<evidence type="ECO:0000256" key="1">
    <source>
        <dbReference type="ARBA" id="ARBA00004141"/>
    </source>
</evidence>
<feature type="domain" description="EamA" evidence="6">
    <location>
        <begin position="61"/>
        <end position="192"/>
    </location>
</feature>
<reference evidence="8" key="1">
    <citation type="submission" date="2025-08" db="UniProtKB">
        <authorList>
            <consortium name="RefSeq"/>
        </authorList>
    </citation>
    <scope>IDENTIFICATION</scope>
    <source>
        <tissue evidence="8">Muscle</tissue>
    </source>
</reference>
<comment type="subcellular location">
    <subcellularLocation>
        <location evidence="1">Membrane</location>
        <topology evidence="1">Multi-pass membrane protein</topology>
    </subcellularLocation>
</comment>
<feature type="domain" description="EamA" evidence="6">
    <location>
        <begin position="214"/>
        <end position="347"/>
    </location>
</feature>
<accession>A0ABM1BJJ2</accession>
<dbReference type="RefSeq" id="XP_013783262.1">
    <property type="nucleotide sequence ID" value="XM_013927808.1"/>
</dbReference>
<feature type="transmembrane region" description="Helical" evidence="5">
    <location>
        <begin position="91"/>
        <end position="108"/>
    </location>
</feature>